<feature type="transmembrane region" description="Helical" evidence="7">
    <location>
        <begin position="379"/>
        <end position="398"/>
    </location>
</feature>
<feature type="transmembrane region" description="Helical" evidence="7">
    <location>
        <begin position="296"/>
        <end position="316"/>
    </location>
</feature>
<dbReference type="PANTHER" id="PTHR33567:SF3">
    <property type="entry name" value="CHROMATE ION TRANSPORTER (EUROFUNG)"/>
    <property type="match status" value="1"/>
</dbReference>
<evidence type="ECO:0000256" key="7">
    <source>
        <dbReference type="SAM" id="Phobius"/>
    </source>
</evidence>
<dbReference type="GO" id="GO:0015109">
    <property type="term" value="F:chromate transmembrane transporter activity"/>
    <property type="evidence" value="ECO:0007669"/>
    <property type="project" value="InterPro"/>
</dbReference>
<evidence type="ECO:0000256" key="6">
    <source>
        <dbReference type="ARBA" id="ARBA00023136"/>
    </source>
</evidence>
<evidence type="ECO:0000313" key="9">
    <source>
        <dbReference type="Proteomes" id="UP000199029"/>
    </source>
</evidence>
<dbReference type="PIRSF" id="PIRSF004810">
    <property type="entry name" value="ChrA"/>
    <property type="match status" value="1"/>
</dbReference>
<keyword evidence="3" id="KW-1003">Cell membrane</keyword>
<keyword evidence="6 7" id="KW-0472">Membrane</keyword>
<feature type="transmembrane region" description="Helical" evidence="7">
    <location>
        <begin position="328"/>
        <end position="348"/>
    </location>
</feature>
<evidence type="ECO:0000256" key="5">
    <source>
        <dbReference type="ARBA" id="ARBA00022989"/>
    </source>
</evidence>
<reference evidence="9" key="1">
    <citation type="submission" date="2016-10" db="EMBL/GenBank/DDBJ databases">
        <authorList>
            <person name="Varghese N."/>
            <person name="Submissions S."/>
        </authorList>
    </citation>
    <scope>NUCLEOTIDE SEQUENCE [LARGE SCALE GENOMIC DNA]</scope>
    <source>
        <strain evidence="9">OR362-8,ATCC BAA-1266,JCM 13504</strain>
    </source>
</reference>
<dbReference type="RefSeq" id="WP_092676542.1">
    <property type="nucleotide sequence ID" value="NZ_FOXS01000005.1"/>
</dbReference>
<comment type="similarity">
    <text evidence="2">Belongs to the chromate ion transporter (CHR) (TC 2.A.51) family.</text>
</comment>
<name>A0A1I6ABM7_HYMAR</name>
<dbReference type="PANTHER" id="PTHR33567">
    <property type="entry name" value="CHROMATE ION TRANSPORTER (EUROFUNG)"/>
    <property type="match status" value="1"/>
</dbReference>
<dbReference type="Pfam" id="PF02417">
    <property type="entry name" value="Chromate_transp"/>
    <property type="match status" value="2"/>
</dbReference>
<evidence type="ECO:0000256" key="2">
    <source>
        <dbReference type="ARBA" id="ARBA00005262"/>
    </source>
</evidence>
<sequence length="399" mass="41656">MRSPTAGAPRTSLGELAALFLRLGSTAFGGPAAHIALLEEEVVRRRGWLTQERFLDLLSATNLIPGPNSTELAIHIGYERRGWAGLLVAGSCFILPAMLIVMGFAWAYVRFGTLPALTGVLYGVKPVMVAVVGQALWSLGRSALKTRPLQLLALVALALSLLGVNELLLLFAAGAAIGARRWPTLEHKTLPPALLLLLGAVGALALLPLLLGVQPAGPTAAPLGLLPLGLSFVKIGSVLYGSGYVLLAFLDADLVQRFQWLSHGQLLDAVVVGQVTPGPVFTTATFVGYTLLGWRGALVATAGIFLPAFLFVGLSIKLVERLRESPLAGAFLDGLNAASWALMAAVSLTLARTAVVDGPTVALAVASTILLLRYKINSAWLVLGGAALGYGLQALGLIT</sequence>
<evidence type="ECO:0000256" key="3">
    <source>
        <dbReference type="ARBA" id="ARBA00022475"/>
    </source>
</evidence>
<evidence type="ECO:0000313" key="8">
    <source>
        <dbReference type="EMBL" id="SFQ66089.1"/>
    </source>
</evidence>
<dbReference type="AlphaFoldDB" id="A0A1I6ABM7"/>
<feature type="transmembrane region" description="Helical" evidence="7">
    <location>
        <begin position="193"/>
        <end position="213"/>
    </location>
</feature>
<dbReference type="NCBIfam" id="TIGR00937">
    <property type="entry name" value="2A51"/>
    <property type="match status" value="1"/>
</dbReference>
<dbReference type="InterPro" id="IPR014047">
    <property type="entry name" value="Chr_Tranpt_l_chain"/>
</dbReference>
<comment type="subcellular location">
    <subcellularLocation>
        <location evidence="1">Cell membrane</location>
        <topology evidence="1">Multi-pass membrane protein</topology>
    </subcellularLocation>
</comment>
<feature type="transmembrane region" description="Helical" evidence="7">
    <location>
        <begin position="225"/>
        <end position="250"/>
    </location>
</feature>
<dbReference type="EMBL" id="FOXS01000005">
    <property type="protein sequence ID" value="SFQ66089.1"/>
    <property type="molecule type" value="Genomic_DNA"/>
</dbReference>
<dbReference type="InterPro" id="IPR003370">
    <property type="entry name" value="Chromate_transpt"/>
</dbReference>
<dbReference type="Proteomes" id="UP000199029">
    <property type="component" value="Unassembled WGS sequence"/>
</dbReference>
<feature type="transmembrane region" description="Helical" evidence="7">
    <location>
        <begin position="120"/>
        <end position="139"/>
    </location>
</feature>
<evidence type="ECO:0000256" key="1">
    <source>
        <dbReference type="ARBA" id="ARBA00004651"/>
    </source>
</evidence>
<gene>
    <name evidence="8" type="ORF">SAMN04515668_3520</name>
</gene>
<keyword evidence="5 7" id="KW-1133">Transmembrane helix</keyword>
<dbReference type="OrthoDB" id="9788907at2"/>
<keyword evidence="9" id="KW-1185">Reference proteome</keyword>
<protein>
    <submittedName>
        <fullName evidence="8">Chromate transporter</fullName>
    </submittedName>
</protein>
<evidence type="ECO:0000256" key="4">
    <source>
        <dbReference type="ARBA" id="ARBA00022692"/>
    </source>
</evidence>
<keyword evidence="4 7" id="KW-0812">Transmembrane</keyword>
<feature type="transmembrane region" description="Helical" evidence="7">
    <location>
        <begin position="151"/>
        <end position="173"/>
    </location>
</feature>
<dbReference type="GO" id="GO:0005886">
    <property type="term" value="C:plasma membrane"/>
    <property type="evidence" value="ECO:0007669"/>
    <property type="project" value="UniProtKB-SubCell"/>
</dbReference>
<organism evidence="8 9">
    <name type="scientific">Hymenobacter arizonensis</name>
    <name type="common">Siccationidurans arizonensis</name>
    <dbReference type="NCBI Taxonomy" id="1227077"/>
    <lineage>
        <taxon>Bacteria</taxon>
        <taxon>Pseudomonadati</taxon>
        <taxon>Bacteroidota</taxon>
        <taxon>Cytophagia</taxon>
        <taxon>Cytophagales</taxon>
        <taxon>Hymenobacteraceae</taxon>
        <taxon>Hymenobacter</taxon>
    </lineage>
</organism>
<accession>A0A1I6ABM7</accession>
<proteinExistence type="inferred from homology"/>
<feature type="transmembrane region" description="Helical" evidence="7">
    <location>
        <begin position="83"/>
        <end position="108"/>
    </location>
</feature>
<dbReference type="STRING" id="1227077.SAMN04515668_3520"/>